<comment type="caution">
    <text evidence="1">The sequence shown here is derived from an EMBL/GenBank/DDBJ whole genome shotgun (WGS) entry which is preliminary data.</text>
</comment>
<evidence type="ECO:0000313" key="1">
    <source>
        <dbReference type="EMBL" id="KAG8498091.1"/>
    </source>
</evidence>
<keyword evidence="2" id="KW-1185">Reference proteome</keyword>
<sequence length="135" mass="15993">MEKRFLDKVKDNAAVRIWSEKTQQEKGDSLTEGYEEKGRCLHFEYLWDGYFPKALGHIDDAVLDLFDRLDKRVTPVLKILAETFRSLNAFRRAGEGRLIGRDEISEEKWMVILQSLQDEDIEWRAPWMIPDEILY</sequence>
<name>A0A8J5ZEE0_9ROSI</name>
<dbReference type="EMBL" id="JAHUZN010000003">
    <property type="protein sequence ID" value="KAG8498091.1"/>
    <property type="molecule type" value="Genomic_DNA"/>
</dbReference>
<gene>
    <name evidence="1" type="ORF">CXB51_007046</name>
</gene>
<dbReference type="AlphaFoldDB" id="A0A8J5ZEE0"/>
<dbReference type="PANTHER" id="PTHR48200">
    <property type="entry name" value="PROTEIN, PUTATIVE-RELATED"/>
    <property type="match status" value="1"/>
</dbReference>
<organism evidence="1 2">
    <name type="scientific">Gossypium anomalum</name>
    <dbReference type="NCBI Taxonomy" id="47600"/>
    <lineage>
        <taxon>Eukaryota</taxon>
        <taxon>Viridiplantae</taxon>
        <taxon>Streptophyta</taxon>
        <taxon>Embryophyta</taxon>
        <taxon>Tracheophyta</taxon>
        <taxon>Spermatophyta</taxon>
        <taxon>Magnoliopsida</taxon>
        <taxon>eudicotyledons</taxon>
        <taxon>Gunneridae</taxon>
        <taxon>Pentapetalae</taxon>
        <taxon>rosids</taxon>
        <taxon>malvids</taxon>
        <taxon>Malvales</taxon>
        <taxon>Malvaceae</taxon>
        <taxon>Malvoideae</taxon>
        <taxon>Gossypium</taxon>
    </lineage>
</organism>
<reference evidence="1 2" key="1">
    <citation type="journal article" date="2021" name="bioRxiv">
        <title>The Gossypium anomalum genome as a resource for cotton improvement and evolutionary analysis of hybrid incompatibility.</title>
        <authorList>
            <person name="Grover C.E."/>
            <person name="Yuan D."/>
            <person name="Arick M.A."/>
            <person name="Miller E.R."/>
            <person name="Hu G."/>
            <person name="Peterson D.G."/>
            <person name="Wendel J.F."/>
            <person name="Udall J.A."/>
        </authorList>
    </citation>
    <scope>NUCLEOTIDE SEQUENCE [LARGE SCALE GENOMIC DNA]</scope>
    <source>
        <strain evidence="1">JFW-Udall</strain>
        <tissue evidence="1">Leaf</tissue>
    </source>
</reference>
<evidence type="ECO:0000313" key="2">
    <source>
        <dbReference type="Proteomes" id="UP000701853"/>
    </source>
</evidence>
<dbReference type="Proteomes" id="UP000701853">
    <property type="component" value="Chromosome 3"/>
</dbReference>
<dbReference type="OrthoDB" id="10384686at2759"/>
<proteinExistence type="predicted"/>
<accession>A0A8J5ZEE0</accession>
<protein>
    <submittedName>
        <fullName evidence="1">Uncharacterized protein</fullName>
    </submittedName>
</protein>
<dbReference type="PANTHER" id="PTHR48200:SF1">
    <property type="entry name" value="AMINOTRANSFERASE-LIKE PLANT MOBILE DOMAIN-CONTAINING PROTEIN"/>
    <property type="match status" value="1"/>
</dbReference>